<evidence type="ECO:0000313" key="2">
    <source>
        <dbReference type="Proteomes" id="UP000574133"/>
    </source>
</evidence>
<name>A0A841T521_9BACL</name>
<comment type="caution">
    <text evidence="1">The sequence shown here is derived from an EMBL/GenBank/DDBJ whole genome shotgun (WGS) entry which is preliminary data.</text>
</comment>
<organism evidence="1 2">
    <name type="scientific">Cohnella lubricantis</name>
    <dbReference type="NCBI Taxonomy" id="2163172"/>
    <lineage>
        <taxon>Bacteria</taxon>
        <taxon>Bacillati</taxon>
        <taxon>Bacillota</taxon>
        <taxon>Bacilli</taxon>
        <taxon>Bacillales</taxon>
        <taxon>Paenibacillaceae</taxon>
        <taxon>Cohnella</taxon>
    </lineage>
</organism>
<dbReference type="EMBL" id="JACJVN010000007">
    <property type="protein sequence ID" value="MBB6675952.1"/>
    <property type="molecule type" value="Genomic_DNA"/>
</dbReference>
<protein>
    <submittedName>
        <fullName evidence="1">Uncharacterized protein</fullName>
    </submittedName>
</protein>
<gene>
    <name evidence="1" type="ORF">H4Q31_01275</name>
</gene>
<dbReference type="Proteomes" id="UP000574133">
    <property type="component" value="Unassembled WGS sequence"/>
</dbReference>
<accession>A0A841T521</accession>
<dbReference type="RefSeq" id="WP_185177258.1">
    <property type="nucleotide sequence ID" value="NZ_CBCSEP010000012.1"/>
</dbReference>
<proteinExistence type="predicted"/>
<sequence>MDIFAREGHKVVFLNLNGHDDDPLEARKAGLVEGGIYTVEQTDVHPYHTNVYLKEFPNKHFNSVMFRDATDEDLGVPERLRDYNWKEAFGAAGKEVGTELNGNPVVVQFAQAVSTEPFDRADVAEIMAIDDGENDGLNWIGVFLLKDGRYALIDAGCDYTGWGCQEWGEAAVCGTLAEMVRWGLSDEQRKRLKLFLEGEARIVGESE</sequence>
<dbReference type="AlphaFoldDB" id="A0A841T521"/>
<keyword evidence="2" id="KW-1185">Reference proteome</keyword>
<reference evidence="1 2" key="1">
    <citation type="submission" date="2020-08" db="EMBL/GenBank/DDBJ databases">
        <title>Cohnella phylogeny.</title>
        <authorList>
            <person name="Dunlap C."/>
        </authorList>
    </citation>
    <scope>NUCLEOTIDE SEQUENCE [LARGE SCALE GENOMIC DNA]</scope>
    <source>
        <strain evidence="1 2">DSM 103658</strain>
    </source>
</reference>
<evidence type="ECO:0000313" key="1">
    <source>
        <dbReference type="EMBL" id="MBB6675952.1"/>
    </source>
</evidence>